<feature type="domain" description="FAD/NAD(P)-binding" evidence="5">
    <location>
        <begin position="3"/>
        <end position="281"/>
    </location>
</feature>
<dbReference type="RefSeq" id="WP_089652082.1">
    <property type="nucleotide sequence ID" value="NZ_FNIZ01000007.1"/>
</dbReference>
<organism evidence="6 7">
    <name type="scientific">Halobacillus aidingensis</name>
    <dbReference type="NCBI Taxonomy" id="240303"/>
    <lineage>
        <taxon>Bacteria</taxon>
        <taxon>Bacillati</taxon>
        <taxon>Bacillota</taxon>
        <taxon>Bacilli</taxon>
        <taxon>Bacillales</taxon>
        <taxon>Bacillaceae</taxon>
        <taxon>Halobacillus</taxon>
    </lineage>
</organism>
<accession>A0A1H0LEV8</accession>
<dbReference type="AlphaFoldDB" id="A0A1H0LEV8"/>
<evidence type="ECO:0000256" key="4">
    <source>
        <dbReference type="ARBA" id="ARBA00023002"/>
    </source>
</evidence>
<name>A0A1H0LEV8_HALAD</name>
<reference evidence="7" key="1">
    <citation type="submission" date="2016-10" db="EMBL/GenBank/DDBJ databases">
        <authorList>
            <person name="Varghese N."/>
            <person name="Submissions S."/>
        </authorList>
    </citation>
    <scope>NUCLEOTIDE SEQUENCE [LARGE SCALE GENOMIC DNA]</scope>
    <source>
        <strain evidence="7">CGMCC 1.3703</strain>
    </source>
</reference>
<dbReference type="STRING" id="240303.SAMN05421677_1075"/>
<protein>
    <submittedName>
        <fullName evidence="6">Thioredoxin reductase</fullName>
    </submittedName>
</protein>
<dbReference type="Proteomes" id="UP000198860">
    <property type="component" value="Unassembled WGS sequence"/>
</dbReference>
<gene>
    <name evidence="6" type="ORF">SAMN05421677_1075</name>
</gene>
<dbReference type="SUPFAM" id="SSF51905">
    <property type="entry name" value="FAD/NAD(P)-binding domain"/>
    <property type="match status" value="1"/>
</dbReference>
<evidence type="ECO:0000313" key="7">
    <source>
        <dbReference type="Proteomes" id="UP000198860"/>
    </source>
</evidence>
<evidence type="ECO:0000313" key="6">
    <source>
        <dbReference type="EMBL" id="SDO66717.1"/>
    </source>
</evidence>
<dbReference type="EMBL" id="FNIZ01000007">
    <property type="protein sequence ID" value="SDO66717.1"/>
    <property type="molecule type" value="Genomic_DNA"/>
</dbReference>
<dbReference type="InterPro" id="IPR036188">
    <property type="entry name" value="FAD/NAD-bd_sf"/>
</dbReference>
<dbReference type="PANTHER" id="PTHR48105">
    <property type="entry name" value="THIOREDOXIN REDUCTASE 1-RELATED-RELATED"/>
    <property type="match status" value="1"/>
</dbReference>
<comment type="subunit">
    <text evidence="2">Homodimer.</text>
</comment>
<dbReference type="Gene3D" id="3.50.50.60">
    <property type="entry name" value="FAD/NAD(P)-binding domain"/>
    <property type="match status" value="2"/>
</dbReference>
<dbReference type="Pfam" id="PF07992">
    <property type="entry name" value="Pyr_redox_2"/>
    <property type="match status" value="1"/>
</dbReference>
<keyword evidence="4" id="KW-0560">Oxidoreductase</keyword>
<sequence length="296" mass="32375">MSYDCIIIGGGIAGLQAGIMLGRYQHRVLMIDSGQGRSSLCHRYNNIIGFPDGVSGQQLRHDGKKQAESFGVETLEGKVVDVHSNFIVETEEGEAIPTRTVLFATGIDEKFPPIPGIKECLGLSIYVCPDCDGYEITGKKTAVVGSGEAGAQLALTLKDWSDDIIFFNHSGAPLSLEMQGKLRDRRILVQQVEVSKFEHNQGLLEAVLTADDHRWEIKKAFLAFSGNRVQSDLAVKLGADATEKGHLVVHPRTKMTSMEGVWAAGDVVDHSQFVTTAMGDGAQASVWIHKWLKERR</sequence>
<dbReference type="PRINTS" id="PR00368">
    <property type="entry name" value="FADPNR"/>
</dbReference>
<keyword evidence="3" id="KW-0285">Flavoprotein</keyword>
<dbReference type="InterPro" id="IPR050097">
    <property type="entry name" value="Ferredoxin-NADP_redctase_2"/>
</dbReference>
<keyword evidence="7" id="KW-1185">Reference proteome</keyword>
<dbReference type="PRINTS" id="PR00469">
    <property type="entry name" value="PNDRDTASEII"/>
</dbReference>
<dbReference type="GO" id="GO:0016491">
    <property type="term" value="F:oxidoreductase activity"/>
    <property type="evidence" value="ECO:0007669"/>
    <property type="project" value="UniProtKB-KW"/>
</dbReference>
<evidence type="ECO:0000256" key="2">
    <source>
        <dbReference type="ARBA" id="ARBA00011738"/>
    </source>
</evidence>
<evidence type="ECO:0000259" key="5">
    <source>
        <dbReference type="Pfam" id="PF07992"/>
    </source>
</evidence>
<evidence type="ECO:0000256" key="1">
    <source>
        <dbReference type="ARBA" id="ARBA00001974"/>
    </source>
</evidence>
<dbReference type="InterPro" id="IPR023753">
    <property type="entry name" value="FAD/NAD-binding_dom"/>
</dbReference>
<evidence type="ECO:0000256" key="3">
    <source>
        <dbReference type="ARBA" id="ARBA00022630"/>
    </source>
</evidence>
<proteinExistence type="predicted"/>
<dbReference type="OrthoDB" id="9806179at2"/>
<comment type="cofactor">
    <cofactor evidence="1">
        <name>FAD</name>
        <dbReference type="ChEBI" id="CHEBI:57692"/>
    </cofactor>
</comment>